<dbReference type="PROSITE" id="PS51318">
    <property type="entry name" value="TAT"/>
    <property type="match status" value="1"/>
</dbReference>
<evidence type="ECO:0000313" key="3">
    <source>
        <dbReference type="Proteomes" id="UP000321717"/>
    </source>
</evidence>
<dbReference type="InterPro" id="IPR038162">
    <property type="entry name" value="SoxY_sf"/>
</dbReference>
<dbReference type="EMBL" id="BJZP01000009">
    <property type="protein sequence ID" value="GEO85271.1"/>
    <property type="molecule type" value="Genomic_DNA"/>
</dbReference>
<sequence>MNLTRRQVLALTAGAAAASTTGGRLAFADVAATDKRIADFAGGKTPEAGKITLTAPEIAENGNTVPISIDVDSAMKDGDMVEAVMIVAEGNPNPEVVTFHFTALSGSASATTRIRLAKTQNVIAVAKMADGSVYMDKKEVKVTIGGCGG</sequence>
<dbReference type="AlphaFoldDB" id="A0A512HIJ4"/>
<evidence type="ECO:0000259" key="1">
    <source>
        <dbReference type="Pfam" id="PF13501"/>
    </source>
</evidence>
<dbReference type="Gene3D" id="2.60.40.2470">
    <property type="entry name" value="SoxY domain"/>
    <property type="match status" value="1"/>
</dbReference>
<proteinExistence type="predicted"/>
<dbReference type="PIRSF" id="PIRSF010312">
    <property type="entry name" value="Sulphur_oxidation_SoxY"/>
    <property type="match status" value="1"/>
</dbReference>
<dbReference type="NCBIfam" id="TIGR04488">
    <property type="entry name" value="SoxY_true_GGCGG"/>
    <property type="match status" value="1"/>
</dbReference>
<accession>A0A512HIJ4</accession>
<dbReference type="InterPro" id="IPR006311">
    <property type="entry name" value="TAT_signal"/>
</dbReference>
<reference evidence="2 3" key="1">
    <citation type="submission" date="2019-07" db="EMBL/GenBank/DDBJ databases">
        <title>Whole genome shotgun sequence of Rhizobium naphthalenivorans NBRC 107585.</title>
        <authorList>
            <person name="Hosoyama A."/>
            <person name="Uohara A."/>
            <person name="Ohji S."/>
            <person name="Ichikawa N."/>
        </authorList>
    </citation>
    <scope>NUCLEOTIDE SEQUENCE [LARGE SCALE GENOMIC DNA]</scope>
    <source>
        <strain evidence="2 3">NBRC 107585</strain>
    </source>
</reference>
<name>A0A512HIJ4_9HYPH</name>
<dbReference type="Proteomes" id="UP000321717">
    <property type="component" value="Unassembled WGS sequence"/>
</dbReference>
<keyword evidence="3" id="KW-1185">Reference proteome</keyword>
<comment type="caution">
    <text evidence="2">The sequence shown here is derived from an EMBL/GenBank/DDBJ whole genome shotgun (WGS) entry which is preliminary data.</text>
</comment>
<gene>
    <name evidence="2" type="primary">soxY</name>
    <name evidence="2" type="ORF">RNA01_22030</name>
</gene>
<organism evidence="2 3">
    <name type="scientific">Ciceribacter naphthalenivorans</name>
    <dbReference type="NCBI Taxonomy" id="1118451"/>
    <lineage>
        <taxon>Bacteria</taxon>
        <taxon>Pseudomonadati</taxon>
        <taxon>Pseudomonadota</taxon>
        <taxon>Alphaproteobacteria</taxon>
        <taxon>Hyphomicrobiales</taxon>
        <taxon>Rhizobiaceae</taxon>
        <taxon>Ciceribacter</taxon>
    </lineage>
</organism>
<dbReference type="OrthoDB" id="9804570at2"/>
<protein>
    <submittedName>
        <fullName evidence="2">Thiosulfate oxidation carrier protein SoxY</fullName>
    </submittedName>
</protein>
<dbReference type="Pfam" id="PF13501">
    <property type="entry name" value="SoxY"/>
    <property type="match status" value="1"/>
</dbReference>
<dbReference type="InterPro" id="IPR032711">
    <property type="entry name" value="SoxY"/>
</dbReference>
<feature type="domain" description="Ig-like SoxY" evidence="1">
    <location>
        <begin position="39"/>
        <end position="147"/>
    </location>
</feature>
<dbReference type="RefSeq" id="WP_147180247.1">
    <property type="nucleotide sequence ID" value="NZ_BJZP01000009.1"/>
</dbReference>
<evidence type="ECO:0000313" key="2">
    <source>
        <dbReference type="EMBL" id="GEO85271.1"/>
    </source>
</evidence>
<dbReference type="InterPro" id="IPR016568">
    <property type="entry name" value="Sulphur_oxidation_SoxY"/>
</dbReference>